<gene>
    <name evidence="1" type="ORF">ATANTOWER_003400</name>
</gene>
<evidence type="ECO:0000313" key="1">
    <source>
        <dbReference type="EMBL" id="MED6231681.1"/>
    </source>
</evidence>
<reference evidence="1 2" key="1">
    <citation type="submission" date="2021-07" db="EMBL/GenBank/DDBJ databases">
        <authorList>
            <person name="Palmer J.M."/>
        </authorList>
    </citation>
    <scope>NUCLEOTIDE SEQUENCE [LARGE SCALE GENOMIC DNA]</scope>
    <source>
        <strain evidence="1 2">AT_MEX2019</strain>
        <tissue evidence="1">Muscle</tissue>
    </source>
</reference>
<keyword evidence="2" id="KW-1185">Reference proteome</keyword>
<evidence type="ECO:0000313" key="2">
    <source>
        <dbReference type="Proteomes" id="UP001345963"/>
    </source>
</evidence>
<sequence length="95" mass="11137">MSIKSNAPIVLVTVLFRSSGKSHNTCRKQRADTVQHGQLLPQLLFWLACLWVPTYSRRPLGQQRWMKNVNCSLLLHEDMFKLLQKVYKRSQLVKK</sequence>
<name>A0ABU7A0U1_9TELE</name>
<proteinExistence type="predicted"/>
<dbReference type="EMBL" id="JAHUTI010000137">
    <property type="protein sequence ID" value="MED6231681.1"/>
    <property type="molecule type" value="Genomic_DNA"/>
</dbReference>
<organism evidence="1 2">
    <name type="scientific">Ataeniobius toweri</name>
    <dbReference type="NCBI Taxonomy" id="208326"/>
    <lineage>
        <taxon>Eukaryota</taxon>
        <taxon>Metazoa</taxon>
        <taxon>Chordata</taxon>
        <taxon>Craniata</taxon>
        <taxon>Vertebrata</taxon>
        <taxon>Euteleostomi</taxon>
        <taxon>Actinopterygii</taxon>
        <taxon>Neopterygii</taxon>
        <taxon>Teleostei</taxon>
        <taxon>Neoteleostei</taxon>
        <taxon>Acanthomorphata</taxon>
        <taxon>Ovalentaria</taxon>
        <taxon>Atherinomorphae</taxon>
        <taxon>Cyprinodontiformes</taxon>
        <taxon>Goodeidae</taxon>
        <taxon>Ataeniobius</taxon>
    </lineage>
</organism>
<accession>A0ABU7A0U1</accession>
<comment type="caution">
    <text evidence="1">The sequence shown here is derived from an EMBL/GenBank/DDBJ whole genome shotgun (WGS) entry which is preliminary data.</text>
</comment>
<dbReference type="Proteomes" id="UP001345963">
    <property type="component" value="Unassembled WGS sequence"/>
</dbReference>
<protein>
    <submittedName>
        <fullName evidence="1">Uncharacterized protein</fullName>
    </submittedName>
</protein>